<evidence type="ECO:0000256" key="2">
    <source>
        <dbReference type="ARBA" id="ARBA00022448"/>
    </source>
</evidence>
<keyword evidence="3" id="KW-0547">Nucleotide-binding</keyword>
<dbReference type="SUPFAM" id="SSF52540">
    <property type="entry name" value="P-loop containing nucleoside triphosphate hydrolases"/>
    <property type="match status" value="2"/>
</dbReference>
<dbReference type="InterPro" id="IPR013563">
    <property type="entry name" value="Oligopep_ABC_C"/>
</dbReference>
<dbReference type="AlphaFoldDB" id="A0A839EBY5"/>
<comment type="caution">
    <text evidence="6">The sequence shown here is derived from an EMBL/GenBank/DDBJ whole genome shotgun (WGS) entry which is preliminary data.</text>
</comment>
<keyword evidence="7" id="KW-1185">Reference proteome</keyword>
<dbReference type="GO" id="GO:0055085">
    <property type="term" value="P:transmembrane transport"/>
    <property type="evidence" value="ECO:0007669"/>
    <property type="project" value="UniProtKB-ARBA"/>
</dbReference>
<gene>
    <name evidence="6" type="ORF">FHX53_002326</name>
</gene>
<dbReference type="InterPro" id="IPR003593">
    <property type="entry name" value="AAA+_ATPase"/>
</dbReference>
<dbReference type="InterPro" id="IPR003439">
    <property type="entry name" value="ABC_transporter-like_ATP-bd"/>
</dbReference>
<dbReference type="GO" id="GO:0015833">
    <property type="term" value="P:peptide transport"/>
    <property type="evidence" value="ECO:0007669"/>
    <property type="project" value="InterPro"/>
</dbReference>
<accession>A0A839EBY5</accession>
<reference evidence="6 7" key="1">
    <citation type="submission" date="2020-07" db="EMBL/GenBank/DDBJ databases">
        <title>Sequencing the genomes of 1000 actinobacteria strains.</title>
        <authorList>
            <person name="Klenk H.-P."/>
        </authorList>
    </citation>
    <scope>NUCLEOTIDE SEQUENCE [LARGE SCALE GENOMIC DNA]</scope>
    <source>
        <strain evidence="6 7">DSM 19663</strain>
    </source>
</reference>
<keyword evidence="2" id="KW-0813">Transport</keyword>
<dbReference type="GO" id="GO:0016887">
    <property type="term" value="F:ATP hydrolysis activity"/>
    <property type="evidence" value="ECO:0007669"/>
    <property type="project" value="InterPro"/>
</dbReference>
<dbReference type="GO" id="GO:0005524">
    <property type="term" value="F:ATP binding"/>
    <property type="evidence" value="ECO:0007669"/>
    <property type="project" value="UniProtKB-KW"/>
</dbReference>
<comment type="similarity">
    <text evidence="1">Belongs to the ABC transporter superfamily.</text>
</comment>
<keyword evidence="4 6" id="KW-0067">ATP-binding</keyword>
<dbReference type="PANTHER" id="PTHR43776">
    <property type="entry name" value="TRANSPORT ATP-BINDING PROTEIN"/>
    <property type="match status" value="1"/>
</dbReference>
<dbReference type="SMART" id="SM00382">
    <property type="entry name" value="AAA"/>
    <property type="match status" value="2"/>
</dbReference>
<dbReference type="PANTHER" id="PTHR43776:SF7">
    <property type="entry name" value="D,D-DIPEPTIDE TRANSPORT ATP-BINDING PROTEIN DDPF-RELATED"/>
    <property type="match status" value="1"/>
</dbReference>
<dbReference type="InterPro" id="IPR050319">
    <property type="entry name" value="ABC_transp_ATP-bind"/>
</dbReference>
<proteinExistence type="inferred from homology"/>
<dbReference type="Gene3D" id="3.40.50.300">
    <property type="entry name" value="P-loop containing nucleotide triphosphate hydrolases"/>
    <property type="match status" value="2"/>
</dbReference>
<dbReference type="InterPro" id="IPR017871">
    <property type="entry name" value="ABC_transporter-like_CS"/>
</dbReference>
<feature type="domain" description="ABC transporter" evidence="5">
    <location>
        <begin position="1"/>
        <end position="224"/>
    </location>
</feature>
<dbReference type="InterPro" id="IPR027417">
    <property type="entry name" value="P-loop_NTPase"/>
</dbReference>
<dbReference type="NCBIfam" id="NF007739">
    <property type="entry name" value="PRK10419.1"/>
    <property type="match status" value="2"/>
</dbReference>
<dbReference type="CDD" id="cd03257">
    <property type="entry name" value="ABC_NikE_OppD_transporters"/>
    <property type="match status" value="2"/>
</dbReference>
<name>A0A839EBY5_9MICO</name>
<dbReference type="Pfam" id="PF00005">
    <property type="entry name" value="ABC_tran"/>
    <property type="match status" value="2"/>
</dbReference>
<evidence type="ECO:0000256" key="4">
    <source>
        <dbReference type="ARBA" id="ARBA00022840"/>
    </source>
</evidence>
<dbReference type="Pfam" id="PF08352">
    <property type="entry name" value="oligo_HPY"/>
    <property type="match status" value="1"/>
</dbReference>
<dbReference type="PROSITE" id="PS50893">
    <property type="entry name" value="ABC_TRANSPORTER_2"/>
    <property type="match status" value="2"/>
</dbReference>
<dbReference type="Proteomes" id="UP000585905">
    <property type="component" value="Unassembled WGS sequence"/>
</dbReference>
<protein>
    <submittedName>
        <fullName evidence="6">Peptide/nickel transport system ATP-binding protein</fullName>
    </submittedName>
</protein>
<evidence type="ECO:0000313" key="6">
    <source>
        <dbReference type="EMBL" id="MBA8848716.1"/>
    </source>
</evidence>
<feature type="domain" description="ABC transporter" evidence="5">
    <location>
        <begin position="243"/>
        <end position="495"/>
    </location>
</feature>
<evidence type="ECO:0000256" key="3">
    <source>
        <dbReference type="ARBA" id="ARBA00022741"/>
    </source>
</evidence>
<evidence type="ECO:0000256" key="1">
    <source>
        <dbReference type="ARBA" id="ARBA00005417"/>
    </source>
</evidence>
<sequence length="533" mass="57624">MSAGEVVGLVGESGSGKTLTVRAVAGLLSDGLVASGTIRVDGENLAELPEQHARAVRARRLGMVFQTPRAHLNPLRTIGDFMIEALVAVGGEKPAAAESRAAELLAEVGIADPERRLRQRPSELSGGLLQRVMIAATLAMDPPLLLADEITTALDVTTQEEVMAVLADLRRSRGLAMLFITHDLALAGAVCDRIAVMQGGRIVETLQAETMRADAQHPYTQRLLSATLPPDLMQGEPATEPVLVVDGLRKTYSVRSASGGHREEFVAVDEVGFTLAPGGSLGIVGESGSGKSTTARIICGLERADSGIILVKGEDWTRVPRSTTGWRRRARIAQMVFQDPYQSLDRRQTARQCLREAISVHRPRESRPALDARVDELLEAVLLTPDLADRRPRSLSGGQRQRVAIARALAAEPEILVLDEAVSALDVTTQVEILTLLDRIRRETGVALLMISHDLSAVRRVCDHVVVMRGGRIEESGPIAEVLDRPRADYTRLLLASVPHEGWVPQRRIPTRTAALPTIATSNLPILDPQGER</sequence>
<dbReference type="PROSITE" id="PS00211">
    <property type="entry name" value="ABC_TRANSPORTER_1"/>
    <property type="match status" value="1"/>
</dbReference>
<evidence type="ECO:0000313" key="7">
    <source>
        <dbReference type="Proteomes" id="UP000585905"/>
    </source>
</evidence>
<dbReference type="EMBL" id="JACGWX010000006">
    <property type="protein sequence ID" value="MBA8848716.1"/>
    <property type="molecule type" value="Genomic_DNA"/>
</dbReference>
<organism evidence="6 7">
    <name type="scientific">Microcella alkalica</name>
    <dbReference type="NCBI Taxonomy" id="355930"/>
    <lineage>
        <taxon>Bacteria</taxon>
        <taxon>Bacillati</taxon>
        <taxon>Actinomycetota</taxon>
        <taxon>Actinomycetes</taxon>
        <taxon>Micrococcales</taxon>
        <taxon>Microbacteriaceae</taxon>
        <taxon>Microcella</taxon>
    </lineage>
</organism>
<evidence type="ECO:0000259" key="5">
    <source>
        <dbReference type="PROSITE" id="PS50893"/>
    </source>
</evidence>